<feature type="region of interest" description="Disordered" evidence="1">
    <location>
        <begin position="25"/>
        <end position="83"/>
    </location>
</feature>
<protein>
    <submittedName>
        <fullName evidence="2">Uncharacterized protein</fullName>
    </submittedName>
</protein>
<reference evidence="2" key="3">
    <citation type="submission" date="2017-01" db="UniProtKB">
        <authorList>
            <consortium name="EnsemblFungi"/>
        </authorList>
    </citation>
    <scope>IDENTIFICATION</scope>
    <source>
        <strain evidence="2">PH-1 / ATCC MYA-4620 / FGSC 9075 / NRRL 31084</strain>
    </source>
</reference>
<evidence type="ECO:0000313" key="2">
    <source>
        <dbReference type="EnsemblFungi" id="CEF77026"/>
    </source>
</evidence>
<organism evidence="2">
    <name type="scientific">Gibberella zeae (strain ATCC MYA-4620 / CBS 123657 / FGSC 9075 / NRRL 31084 / PH-1)</name>
    <name type="common">Wheat head blight fungus</name>
    <name type="synonym">Fusarium graminearum</name>
    <dbReference type="NCBI Taxonomy" id="229533"/>
    <lineage>
        <taxon>Eukaryota</taxon>
        <taxon>Fungi</taxon>
        <taxon>Dikarya</taxon>
        <taxon>Ascomycota</taxon>
        <taxon>Pezizomycotina</taxon>
        <taxon>Sordariomycetes</taxon>
        <taxon>Hypocreomycetidae</taxon>
        <taxon>Hypocreales</taxon>
        <taxon>Nectriaceae</taxon>
        <taxon>Fusarium</taxon>
    </lineage>
</organism>
<sequence>MALVDARKEEDEDAKKKERTISVKIAMYTSGTEPRPRAGTSMDYEMDGVGRGEASGPSKGNMGTRRKVEMEVDATHGEIASMH</sequence>
<name>A0A098DGF1_GIBZE</name>
<dbReference type="EnsemblFungi" id="CEF77026">
    <property type="protein sequence ID" value="CEF77026"/>
    <property type="gene ID" value="FGRRES_20137"/>
</dbReference>
<evidence type="ECO:0000256" key="1">
    <source>
        <dbReference type="SAM" id="MobiDB-lite"/>
    </source>
</evidence>
<reference evidence="2" key="1">
    <citation type="journal article" date="2007" name="Science">
        <title>The Fusarium graminearum genome reveals a link between localized polymorphism and pathogen specialization.</title>
        <authorList>
            <person name="Cuomo C.A."/>
            <person name="Gueldener U."/>
            <person name="Xu J.-R."/>
            <person name="Trail F."/>
            <person name="Turgeon B.G."/>
            <person name="Di Pietro A."/>
            <person name="Walton J.D."/>
            <person name="Ma L.-J."/>
            <person name="Baker S.E."/>
            <person name="Rep M."/>
            <person name="Adam G."/>
            <person name="Antoniw J."/>
            <person name="Baldwin T."/>
            <person name="Calvo S.E."/>
            <person name="Chang Y.-L."/>
            <person name="DeCaprio D."/>
            <person name="Gale L.R."/>
            <person name="Gnerre S."/>
            <person name="Goswami R.S."/>
            <person name="Hammond-Kosack K."/>
            <person name="Harris L.J."/>
            <person name="Hilburn K."/>
            <person name="Kennell J.C."/>
            <person name="Kroken S."/>
            <person name="Magnuson J.K."/>
            <person name="Mannhaupt G."/>
            <person name="Mauceli E.W."/>
            <person name="Mewes H.-W."/>
            <person name="Mitterbauer R."/>
            <person name="Muehlbauer G."/>
            <person name="Muensterkoetter M."/>
            <person name="Nelson D."/>
            <person name="O'Donnell K."/>
            <person name="Ouellet T."/>
            <person name="Qi W."/>
            <person name="Quesneville H."/>
            <person name="Roncero M.I.G."/>
            <person name="Seong K.-Y."/>
            <person name="Tetko I.V."/>
            <person name="Urban M."/>
            <person name="Waalwijk C."/>
            <person name="Ward T.J."/>
            <person name="Yao J."/>
            <person name="Birren B.W."/>
            <person name="Kistler H.C."/>
        </authorList>
    </citation>
    <scope>NUCLEOTIDE SEQUENCE [LARGE SCALE GENOMIC DNA]</scope>
    <source>
        <strain evidence="2">PH-1 / ATCC MYA-4620 / FGSC 9075 / NRRL 31084</strain>
    </source>
</reference>
<dbReference type="AlphaFoldDB" id="A0A098DGF1"/>
<reference evidence="2" key="2">
    <citation type="journal article" date="2010" name="Nature">
        <title>Comparative genomics reveals mobile pathogenicity chromosomes in Fusarium.</title>
        <authorList>
            <person name="Ma L.J."/>
            <person name="van der Does H.C."/>
            <person name="Borkovich K.A."/>
            <person name="Coleman J.J."/>
            <person name="Daboussi M.J."/>
            <person name="Di Pietro A."/>
            <person name="Dufresne M."/>
            <person name="Freitag M."/>
            <person name="Grabherr M."/>
            <person name="Henrissat B."/>
            <person name="Houterman P.M."/>
            <person name="Kang S."/>
            <person name="Shim W.B."/>
            <person name="Woloshuk C."/>
            <person name="Xie X."/>
            <person name="Xu J.R."/>
            <person name="Antoniw J."/>
            <person name="Baker S.E."/>
            <person name="Bluhm B.H."/>
            <person name="Breakspear A."/>
            <person name="Brown D.W."/>
            <person name="Butchko R.A."/>
            <person name="Chapman S."/>
            <person name="Coulson R."/>
            <person name="Coutinho P.M."/>
            <person name="Danchin E.G."/>
            <person name="Diener A."/>
            <person name="Gale L.R."/>
            <person name="Gardiner D.M."/>
            <person name="Goff S."/>
            <person name="Hammond-Kosack K.E."/>
            <person name="Hilburn K."/>
            <person name="Hua-Van A."/>
            <person name="Jonkers W."/>
            <person name="Kazan K."/>
            <person name="Kodira C.D."/>
            <person name="Koehrsen M."/>
            <person name="Kumar L."/>
            <person name="Lee Y.H."/>
            <person name="Li L."/>
            <person name="Manners J.M."/>
            <person name="Miranda-Saavedra D."/>
            <person name="Mukherjee M."/>
            <person name="Park G."/>
            <person name="Park J."/>
            <person name="Park S.Y."/>
            <person name="Proctor R.H."/>
            <person name="Regev A."/>
            <person name="Ruiz-Roldan M.C."/>
            <person name="Sain D."/>
            <person name="Sakthikumar S."/>
            <person name="Sykes S."/>
            <person name="Schwartz D.C."/>
            <person name="Turgeon B.G."/>
            <person name="Wapinski I."/>
            <person name="Yoder O."/>
            <person name="Young S."/>
            <person name="Zeng Q."/>
            <person name="Zhou S."/>
            <person name="Galagan J."/>
            <person name="Cuomo C.A."/>
            <person name="Kistler H.C."/>
            <person name="Rep M."/>
        </authorList>
    </citation>
    <scope>GENOME REANNOTATION</scope>
    <source>
        <strain evidence="2">PH-1 / ATCC MYA-4620 / FGSC 9075 / NRRL 31084</strain>
    </source>
</reference>
<proteinExistence type="predicted"/>
<dbReference type="EMBL" id="HG970333">
    <property type="status" value="NOT_ANNOTATED_CDS"/>
    <property type="molecule type" value="Genomic_DNA"/>
</dbReference>
<feature type="compositionally biased region" description="Basic and acidic residues" evidence="1">
    <location>
        <begin position="66"/>
        <end position="76"/>
    </location>
</feature>
<accession>A0A098DGF1</accession>
<accession>A0A0E0S0K1</accession>